<keyword evidence="6 8" id="KW-0315">Glutamine amidotransferase</keyword>
<evidence type="ECO:0000313" key="13">
    <source>
        <dbReference type="Proteomes" id="UP000061457"/>
    </source>
</evidence>
<dbReference type="CDD" id="cd01991">
    <property type="entry name" value="Asn_synthase_B_C"/>
    <property type="match status" value="1"/>
</dbReference>
<organism evidence="12 13">
    <name type="scientific">Pseudoalteromonas phenolica</name>
    <dbReference type="NCBI Taxonomy" id="161398"/>
    <lineage>
        <taxon>Bacteria</taxon>
        <taxon>Pseudomonadati</taxon>
        <taxon>Pseudomonadota</taxon>
        <taxon>Gammaproteobacteria</taxon>
        <taxon>Alteromonadales</taxon>
        <taxon>Pseudoalteromonadaceae</taxon>
        <taxon>Pseudoalteromonas</taxon>
    </lineage>
</organism>
<dbReference type="Pfam" id="PF13537">
    <property type="entry name" value="GATase_7"/>
    <property type="match status" value="1"/>
</dbReference>
<dbReference type="RefSeq" id="WP_083496490.1">
    <property type="nucleotide sequence ID" value="NZ_CP013187.1"/>
</dbReference>
<dbReference type="CDD" id="cd00712">
    <property type="entry name" value="AsnB"/>
    <property type="match status" value="1"/>
</dbReference>
<dbReference type="SUPFAM" id="SSF56235">
    <property type="entry name" value="N-terminal nucleophile aminohydrolases (Ntn hydrolases)"/>
    <property type="match status" value="1"/>
</dbReference>
<feature type="binding site" evidence="9">
    <location>
        <position position="263"/>
    </location>
    <ligand>
        <name>ATP</name>
        <dbReference type="ChEBI" id="CHEBI:30616"/>
    </ligand>
</feature>
<dbReference type="InterPro" id="IPR017932">
    <property type="entry name" value="GATase_2_dom"/>
</dbReference>
<feature type="binding site" evidence="9">
    <location>
        <position position="99"/>
    </location>
    <ligand>
        <name>L-glutamine</name>
        <dbReference type="ChEBI" id="CHEBI:58359"/>
    </ligand>
</feature>
<evidence type="ECO:0000256" key="4">
    <source>
        <dbReference type="ARBA" id="ARBA00022741"/>
    </source>
</evidence>
<evidence type="ECO:0000256" key="8">
    <source>
        <dbReference type="PIRSR" id="PIRSR001589-1"/>
    </source>
</evidence>
<dbReference type="GO" id="GO:0005524">
    <property type="term" value="F:ATP binding"/>
    <property type="evidence" value="ECO:0007669"/>
    <property type="project" value="UniProtKB-KW"/>
</dbReference>
<feature type="active site" description="For GATase activity" evidence="8">
    <location>
        <position position="2"/>
    </location>
</feature>
<evidence type="ECO:0000256" key="2">
    <source>
        <dbReference type="ARBA" id="ARBA00005752"/>
    </source>
</evidence>
<name>A0A0S2JXT6_9GAMM</name>
<dbReference type="KEGG" id="pphe:PP2015_429"/>
<dbReference type="PATRIC" id="fig|161398.10.peg.439"/>
<dbReference type="Gene3D" id="3.40.50.620">
    <property type="entry name" value="HUPs"/>
    <property type="match status" value="1"/>
</dbReference>
<protein>
    <recommendedName>
        <fullName evidence="3">asparagine synthase (glutamine-hydrolyzing)</fullName>
        <ecNumber evidence="3">6.3.5.4</ecNumber>
    </recommendedName>
</protein>
<dbReference type="EC" id="6.3.5.4" evidence="3"/>
<dbReference type="InterPro" id="IPR051786">
    <property type="entry name" value="ASN_synthetase/amidase"/>
</dbReference>
<dbReference type="Gene3D" id="3.60.20.10">
    <property type="entry name" value="Glutamine Phosphoribosylpyrophosphate, subunit 1, domain 1"/>
    <property type="match status" value="1"/>
</dbReference>
<accession>A0A0S2JXT6</accession>
<dbReference type="PROSITE" id="PS51278">
    <property type="entry name" value="GATASE_TYPE_2"/>
    <property type="match status" value="1"/>
</dbReference>
<dbReference type="STRING" id="161398.PP2015_429"/>
<keyword evidence="13" id="KW-1185">Reference proteome</keyword>
<dbReference type="Pfam" id="PF00733">
    <property type="entry name" value="Asn_synthase"/>
    <property type="match status" value="1"/>
</dbReference>
<evidence type="ECO:0000256" key="3">
    <source>
        <dbReference type="ARBA" id="ARBA00012737"/>
    </source>
</evidence>
<sequence>MCGIVGYISNSGTLLNNNLEESFALMDHRGPDSSGTWSSECNRVNFGHVRLAIVELSELGHQPMIVNGNAITFNGEVYNYVELREELIASGAVFKSSSDTEVILQGYNIFGTQFFEKLNGAYAFAIFDSQKDEIIFCRDRAGEKPLFYSPNESGFYFSSELRGLMNLSSLPKKLEHKALYNYFVHGYVDGENSWFEGVASLKPGHFMTVKLGSELSYETQCYWKVPNLTNPSDDLDYLKNKLSSLISSSISLQLRCDVPASILLSGGVDSSMLTAFASQHTKRVKTFTVKFPGHPKFDESKSARLIADHYSTDHTEIEGVDISTDLFMKIAKNLDTPINDSSLLPTFLVNEAVSHHCKVALGGDGGDELFGGYKHYHRMQKMLQIKNRSLGLLKLPARVVRKNLSLNSKYRNWLKALESDLSNQMVNIRSFYDERHLQLLIPSLSDSYFDADVWGSFESEKAQSVLELASKSDFNHYLRDSILVKSDRCSMLNSIEARAPLLDYRIIDFAFSEVPDNYKINNGMKKFILKEVSKDILPSTFDFDRKLGFNLPLGDMIRTGAWKDMFGDILNSDSSLIDKKFSMSLFDKHLSGEVHTDRLFGLVLFLVWAEENQVQNV</sequence>
<feature type="binding site" evidence="9">
    <location>
        <position position="289"/>
    </location>
    <ligand>
        <name>ATP</name>
        <dbReference type="ChEBI" id="CHEBI:30616"/>
    </ligand>
</feature>
<dbReference type="Proteomes" id="UP000061457">
    <property type="component" value="Chromosome I"/>
</dbReference>
<keyword evidence="8" id="KW-0028">Amino-acid biosynthesis</keyword>
<evidence type="ECO:0000256" key="6">
    <source>
        <dbReference type="ARBA" id="ARBA00022962"/>
    </source>
</evidence>
<evidence type="ECO:0000256" key="1">
    <source>
        <dbReference type="ARBA" id="ARBA00005187"/>
    </source>
</evidence>
<evidence type="ECO:0000256" key="9">
    <source>
        <dbReference type="PIRSR" id="PIRSR001589-2"/>
    </source>
</evidence>
<feature type="site" description="Important for beta-aspartyl-AMP intermediate formation" evidence="10">
    <location>
        <position position="364"/>
    </location>
</feature>
<dbReference type="GO" id="GO:0004066">
    <property type="term" value="F:asparagine synthase (glutamine-hydrolyzing) activity"/>
    <property type="evidence" value="ECO:0007669"/>
    <property type="project" value="UniProtKB-EC"/>
</dbReference>
<dbReference type="InterPro" id="IPR006426">
    <property type="entry name" value="Asn_synth_AEB"/>
</dbReference>
<dbReference type="PANTHER" id="PTHR43284:SF1">
    <property type="entry name" value="ASPARAGINE SYNTHETASE"/>
    <property type="match status" value="1"/>
</dbReference>
<dbReference type="SUPFAM" id="SSF52402">
    <property type="entry name" value="Adenine nucleotide alpha hydrolases-like"/>
    <property type="match status" value="1"/>
</dbReference>
<evidence type="ECO:0000256" key="10">
    <source>
        <dbReference type="PIRSR" id="PIRSR001589-3"/>
    </source>
</evidence>
<dbReference type="NCBIfam" id="TIGR01536">
    <property type="entry name" value="asn_synth_AEB"/>
    <property type="match status" value="1"/>
</dbReference>
<dbReference type="InterPro" id="IPR014729">
    <property type="entry name" value="Rossmann-like_a/b/a_fold"/>
</dbReference>
<keyword evidence="5 9" id="KW-0067">ATP-binding</keyword>
<dbReference type="InterPro" id="IPR001962">
    <property type="entry name" value="Asn_synthase"/>
</dbReference>
<reference evidence="13" key="1">
    <citation type="submission" date="2015-11" db="EMBL/GenBank/DDBJ databases">
        <authorList>
            <person name="Kim K.M."/>
        </authorList>
    </citation>
    <scope>NUCLEOTIDE SEQUENCE [LARGE SCALE GENOMIC DNA]</scope>
    <source>
        <strain evidence="13">KCTC 12086</strain>
    </source>
</reference>
<evidence type="ECO:0000259" key="11">
    <source>
        <dbReference type="PROSITE" id="PS51278"/>
    </source>
</evidence>
<dbReference type="AlphaFoldDB" id="A0A0S2JXT6"/>
<keyword evidence="4 9" id="KW-0547">Nucleotide-binding</keyword>
<dbReference type="EMBL" id="CP013187">
    <property type="protein sequence ID" value="ALO40954.1"/>
    <property type="molecule type" value="Genomic_DNA"/>
</dbReference>
<dbReference type="PIRSF" id="PIRSF001589">
    <property type="entry name" value="Asn_synthetase_glu-h"/>
    <property type="match status" value="1"/>
</dbReference>
<gene>
    <name evidence="12" type="ORF">PP2015_429</name>
</gene>
<dbReference type="InterPro" id="IPR029055">
    <property type="entry name" value="Ntn_hydrolases_N"/>
</dbReference>
<dbReference type="GO" id="GO:0006529">
    <property type="term" value="P:asparagine biosynthetic process"/>
    <property type="evidence" value="ECO:0007669"/>
    <property type="project" value="UniProtKB-KW"/>
</dbReference>
<dbReference type="InterPro" id="IPR033738">
    <property type="entry name" value="AsnB_N"/>
</dbReference>
<proteinExistence type="inferred from homology"/>
<evidence type="ECO:0000256" key="7">
    <source>
        <dbReference type="ARBA" id="ARBA00048741"/>
    </source>
</evidence>
<comment type="similarity">
    <text evidence="2">Belongs to the asparagine synthetase family.</text>
</comment>
<feature type="domain" description="Glutamine amidotransferase type-2" evidence="11">
    <location>
        <begin position="2"/>
        <end position="212"/>
    </location>
</feature>
<dbReference type="PANTHER" id="PTHR43284">
    <property type="entry name" value="ASPARAGINE SYNTHETASE (GLUTAMINE-HYDROLYZING)"/>
    <property type="match status" value="1"/>
</dbReference>
<evidence type="ECO:0000256" key="5">
    <source>
        <dbReference type="ARBA" id="ARBA00022840"/>
    </source>
</evidence>
<evidence type="ECO:0000313" key="12">
    <source>
        <dbReference type="EMBL" id="ALO40954.1"/>
    </source>
</evidence>
<comment type="pathway">
    <text evidence="1">Amino-acid biosynthesis; L-asparagine biosynthesis; L-asparagine from L-aspartate (L-Gln route): step 1/1.</text>
</comment>
<comment type="catalytic activity">
    <reaction evidence="7">
        <text>L-aspartate + L-glutamine + ATP + H2O = L-asparagine + L-glutamate + AMP + diphosphate + H(+)</text>
        <dbReference type="Rhea" id="RHEA:12228"/>
        <dbReference type="ChEBI" id="CHEBI:15377"/>
        <dbReference type="ChEBI" id="CHEBI:15378"/>
        <dbReference type="ChEBI" id="CHEBI:29985"/>
        <dbReference type="ChEBI" id="CHEBI:29991"/>
        <dbReference type="ChEBI" id="CHEBI:30616"/>
        <dbReference type="ChEBI" id="CHEBI:33019"/>
        <dbReference type="ChEBI" id="CHEBI:58048"/>
        <dbReference type="ChEBI" id="CHEBI:58359"/>
        <dbReference type="ChEBI" id="CHEBI:456215"/>
        <dbReference type="EC" id="6.3.5.4"/>
    </reaction>
</comment>
<keyword evidence="8" id="KW-0061">Asparagine biosynthesis</keyword>
<dbReference type="OrthoDB" id="9763290at2"/>